<protein>
    <recommendedName>
        <fullName evidence="3">Lipoprotein</fullName>
    </recommendedName>
</protein>
<dbReference type="AlphaFoldDB" id="G5GG08"/>
<dbReference type="PATRIC" id="fig|679200.3.peg.527"/>
<evidence type="ECO:0000313" key="1">
    <source>
        <dbReference type="EMBL" id="EHI56218.1"/>
    </source>
</evidence>
<dbReference type="RefSeq" id="WP_005539598.1">
    <property type="nucleotide sequence ID" value="NZ_JH378830.1"/>
</dbReference>
<organism evidence="1 2">
    <name type="scientific">Johnsonella ignava ATCC 51276</name>
    <dbReference type="NCBI Taxonomy" id="679200"/>
    <lineage>
        <taxon>Bacteria</taxon>
        <taxon>Bacillati</taxon>
        <taxon>Bacillota</taxon>
        <taxon>Clostridia</taxon>
        <taxon>Lachnospirales</taxon>
        <taxon>Lachnospiraceae</taxon>
        <taxon>Johnsonella</taxon>
    </lineage>
</organism>
<evidence type="ECO:0000313" key="2">
    <source>
        <dbReference type="Proteomes" id="UP000003011"/>
    </source>
</evidence>
<dbReference type="OrthoDB" id="2021074at2"/>
<accession>G5GG08</accession>
<comment type="caution">
    <text evidence="1">The sequence shown here is derived from an EMBL/GenBank/DDBJ whole genome shotgun (WGS) entry which is preliminary data.</text>
</comment>
<keyword evidence="2" id="KW-1185">Reference proteome</keyword>
<sequence length="407" mass="47466">MKKLWLYIFIPIALLVACTGQQVLNSVETFKNTDTDKQTNVVYDSITENQFIDIEMDEIRDLINSMEAETPEIKYTDMDQSLLEFYTRPIKNDYKFLGRFANNGYAYILGISKTESAVLRDLDCRVEEIGYVQLGKWIDSRMDNEENFDKIYDFPGILSFYQSKDGKFLYLGIRQYSDLDDIKYSGMNIGKVFNEIVNDNRLEYISQLHEKQLRALKPFKTPYISMYKWEHGEDFYAYKPISYDELTKITDDKSKVEPSKINSECVGLYDYDGEPMPFMDSINQSLYEKIEDFYEVRSLDEIADICFIKYIRKNPQGQQSKIINIKDLDTVDKIIKILKSSDVSYMGGTSYEDLLILIKEDGSEIELQISPYYFGTMTGEGFILGNSVCYSPGTEEWINLMEKYFSE</sequence>
<dbReference type="EMBL" id="ACZL01000011">
    <property type="protein sequence ID" value="EHI56218.1"/>
    <property type="molecule type" value="Genomic_DNA"/>
</dbReference>
<evidence type="ECO:0008006" key="3">
    <source>
        <dbReference type="Google" id="ProtNLM"/>
    </source>
</evidence>
<proteinExistence type="predicted"/>
<reference evidence="1 2" key="1">
    <citation type="submission" date="2011-08" db="EMBL/GenBank/DDBJ databases">
        <title>The Genome Sequence of Johnsonella ignava ATCC 51276.</title>
        <authorList>
            <consortium name="The Broad Institute Genome Sequencing Platform"/>
            <person name="Earl A."/>
            <person name="Ward D."/>
            <person name="Feldgarden M."/>
            <person name="Gevers D."/>
            <person name="Izard J."/>
            <person name="Blanton J.M."/>
            <person name="Baranova O.V."/>
            <person name="Dewhirst F.E."/>
            <person name="Young S.K."/>
            <person name="Zeng Q."/>
            <person name="Gargeya S."/>
            <person name="Fitzgerald M."/>
            <person name="Haas B."/>
            <person name="Abouelleil A."/>
            <person name="Alvarado L."/>
            <person name="Arachchi H.M."/>
            <person name="Berlin A."/>
            <person name="Brown A."/>
            <person name="Chapman S.B."/>
            <person name="Chen Z."/>
            <person name="Dunbar C."/>
            <person name="Freedman E."/>
            <person name="Gearin G."/>
            <person name="Gellesch M."/>
            <person name="Goldberg J."/>
            <person name="Griggs A."/>
            <person name="Gujja S."/>
            <person name="Heiman D."/>
            <person name="Howarth C."/>
            <person name="Larson L."/>
            <person name="Lui A."/>
            <person name="MacDonald P.J.P."/>
            <person name="Montmayeur A."/>
            <person name="Murphy C."/>
            <person name="Neiman D."/>
            <person name="Pearson M."/>
            <person name="Priest M."/>
            <person name="Roberts A."/>
            <person name="Saif S."/>
            <person name="Shea T."/>
            <person name="Shenoy N."/>
            <person name="Sisk P."/>
            <person name="Stolte C."/>
            <person name="Sykes S."/>
            <person name="Wortman J."/>
            <person name="Nusbaum C."/>
            <person name="Birren B."/>
        </authorList>
    </citation>
    <scope>NUCLEOTIDE SEQUENCE [LARGE SCALE GENOMIC DNA]</scope>
    <source>
        <strain evidence="1 2">ATCC 51276</strain>
    </source>
</reference>
<dbReference type="STRING" id="679200.HMPREF9333_00497"/>
<dbReference type="Proteomes" id="UP000003011">
    <property type="component" value="Unassembled WGS sequence"/>
</dbReference>
<dbReference type="eggNOG" id="ENOG502ZA8R">
    <property type="taxonomic scope" value="Bacteria"/>
</dbReference>
<gene>
    <name evidence="1" type="ORF">HMPREF9333_00497</name>
</gene>
<dbReference type="HOGENOM" id="CLU_668667_0_0_9"/>
<dbReference type="PROSITE" id="PS51257">
    <property type="entry name" value="PROKAR_LIPOPROTEIN"/>
    <property type="match status" value="1"/>
</dbReference>
<name>G5GG08_9FIRM</name>